<proteinExistence type="inferred from homology"/>
<evidence type="ECO:0000256" key="6">
    <source>
        <dbReference type="ARBA" id="ARBA00035104"/>
    </source>
</evidence>
<sequence>MRKYEVMYIVRPDLEEEATKATVERYQTVVTDNGGEVEKLDDKGKRRLAYEINDYREGYYVLMNINANPAVVDELERLFNINEDIMRFIVVKEDE</sequence>
<comment type="similarity">
    <text evidence="1 8">Belongs to the bacterial ribosomal protein bS6 family.</text>
</comment>
<keyword evidence="2 8" id="KW-0699">rRNA-binding</keyword>
<dbReference type="PANTHER" id="PTHR21011">
    <property type="entry name" value="MITOCHONDRIAL 28S RIBOSOMAL PROTEIN S6"/>
    <property type="match status" value="1"/>
</dbReference>
<dbReference type="Gene3D" id="3.30.70.60">
    <property type="match status" value="1"/>
</dbReference>
<dbReference type="RefSeq" id="WP_307395868.1">
    <property type="nucleotide sequence ID" value="NZ_BAAADK010000046.1"/>
</dbReference>
<name>A0ABT9W1I8_9BACI</name>
<dbReference type="PANTHER" id="PTHR21011:SF1">
    <property type="entry name" value="SMALL RIBOSOMAL SUBUNIT PROTEIN BS6M"/>
    <property type="match status" value="1"/>
</dbReference>
<keyword evidence="3 8" id="KW-0694">RNA-binding</keyword>
<dbReference type="Proteomes" id="UP001235840">
    <property type="component" value="Unassembled WGS sequence"/>
</dbReference>
<protein>
    <recommendedName>
        <fullName evidence="7 8">Small ribosomal subunit protein bS6</fullName>
    </recommendedName>
</protein>
<dbReference type="Pfam" id="PF01250">
    <property type="entry name" value="Ribosomal_S6"/>
    <property type="match status" value="1"/>
</dbReference>
<evidence type="ECO:0000256" key="7">
    <source>
        <dbReference type="ARBA" id="ARBA00035294"/>
    </source>
</evidence>
<evidence type="ECO:0000256" key="2">
    <source>
        <dbReference type="ARBA" id="ARBA00022730"/>
    </source>
</evidence>
<evidence type="ECO:0000256" key="5">
    <source>
        <dbReference type="ARBA" id="ARBA00023274"/>
    </source>
</evidence>
<dbReference type="HAMAP" id="MF_00360">
    <property type="entry name" value="Ribosomal_bS6"/>
    <property type="match status" value="1"/>
</dbReference>
<dbReference type="PROSITE" id="PS01048">
    <property type="entry name" value="RIBOSOMAL_S6"/>
    <property type="match status" value="1"/>
</dbReference>
<dbReference type="InterPro" id="IPR035980">
    <property type="entry name" value="Ribosomal_bS6_sf"/>
</dbReference>
<dbReference type="SUPFAM" id="SSF54995">
    <property type="entry name" value="Ribosomal protein S6"/>
    <property type="match status" value="1"/>
</dbReference>
<comment type="caution">
    <text evidence="9">The sequence shown here is derived from an EMBL/GenBank/DDBJ whole genome shotgun (WGS) entry which is preliminary data.</text>
</comment>
<reference evidence="9 10" key="1">
    <citation type="submission" date="2023-07" db="EMBL/GenBank/DDBJ databases">
        <title>Genomic Encyclopedia of Type Strains, Phase IV (KMG-IV): sequencing the most valuable type-strain genomes for metagenomic binning, comparative biology and taxonomic classification.</title>
        <authorList>
            <person name="Goeker M."/>
        </authorList>
    </citation>
    <scope>NUCLEOTIDE SEQUENCE [LARGE SCALE GENOMIC DNA]</scope>
    <source>
        <strain evidence="9 10">DSM 12751</strain>
    </source>
</reference>
<keyword evidence="4 8" id="KW-0689">Ribosomal protein</keyword>
<evidence type="ECO:0000313" key="9">
    <source>
        <dbReference type="EMBL" id="MDQ0167128.1"/>
    </source>
</evidence>
<evidence type="ECO:0000256" key="3">
    <source>
        <dbReference type="ARBA" id="ARBA00022884"/>
    </source>
</evidence>
<dbReference type="CDD" id="cd00473">
    <property type="entry name" value="bS6"/>
    <property type="match status" value="1"/>
</dbReference>
<dbReference type="EMBL" id="JAUSTY010000013">
    <property type="protein sequence ID" value="MDQ0167128.1"/>
    <property type="molecule type" value="Genomic_DNA"/>
</dbReference>
<comment type="function">
    <text evidence="6 8">Binds together with bS18 to 16S ribosomal RNA.</text>
</comment>
<dbReference type="InterPro" id="IPR020815">
    <property type="entry name" value="Ribosomal_bS6_CS"/>
</dbReference>
<gene>
    <name evidence="8" type="primary">rpsF</name>
    <name evidence="9" type="ORF">J2S11_003053</name>
</gene>
<accession>A0ABT9W1I8</accession>
<evidence type="ECO:0000313" key="10">
    <source>
        <dbReference type="Proteomes" id="UP001235840"/>
    </source>
</evidence>
<keyword evidence="5 8" id="KW-0687">Ribonucleoprotein</keyword>
<dbReference type="NCBIfam" id="TIGR00166">
    <property type="entry name" value="S6"/>
    <property type="match status" value="1"/>
</dbReference>
<organism evidence="9 10">
    <name type="scientific">Caldalkalibacillus horti</name>
    <dbReference type="NCBI Taxonomy" id="77523"/>
    <lineage>
        <taxon>Bacteria</taxon>
        <taxon>Bacillati</taxon>
        <taxon>Bacillota</taxon>
        <taxon>Bacilli</taxon>
        <taxon>Bacillales</taxon>
        <taxon>Bacillaceae</taxon>
        <taxon>Caldalkalibacillus</taxon>
    </lineage>
</organism>
<evidence type="ECO:0000256" key="1">
    <source>
        <dbReference type="ARBA" id="ARBA00009512"/>
    </source>
</evidence>
<dbReference type="InterPro" id="IPR014717">
    <property type="entry name" value="Transl_elong_EF1B/ribsomal_bS6"/>
</dbReference>
<evidence type="ECO:0000256" key="4">
    <source>
        <dbReference type="ARBA" id="ARBA00022980"/>
    </source>
</evidence>
<keyword evidence="10" id="KW-1185">Reference proteome</keyword>
<dbReference type="InterPro" id="IPR000529">
    <property type="entry name" value="Ribosomal_bS6"/>
</dbReference>
<dbReference type="GO" id="GO:0005840">
    <property type="term" value="C:ribosome"/>
    <property type="evidence" value="ECO:0007669"/>
    <property type="project" value="UniProtKB-KW"/>
</dbReference>
<dbReference type="InterPro" id="IPR020814">
    <property type="entry name" value="Ribosomal_S6_plastid/chlpt"/>
</dbReference>
<evidence type="ECO:0000256" key="8">
    <source>
        <dbReference type="HAMAP-Rule" id="MF_00360"/>
    </source>
</evidence>